<keyword evidence="10 12" id="KW-0704">Schiff base</keyword>
<comment type="caution">
    <text evidence="14">The sequence shown here is derived from an EMBL/GenBank/DDBJ whole genome shotgun (WGS) entry which is preliminary data.</text>
</comment>
<evidence type="ECO:0000256" key="13">
    <source>
        <dbReference type="PIRNR" id="PIRNR001365"/>
    </source>
</evidence>
<feature type="active site" description="Proton donor/acceptor" evidence="12">
    <location>
        <position position="152"/>
    </location>
</feature>
<comment type="caution">
    <text evidence="12">Was originally thought to be a dihydrodipicolinate synthase (DHDPS), catalyzing the condensation of (S)-aspartate-beta-semialdehyde [(S)-ASA] and pyruvate to dihydrodipicolinate (DHDP). However, it was shown in E.coli that the product of the enzymatic reaction is not dihydrodipicolinate but in fact (4S)-4-hydroxy-2,3,4,5-tetrahydro-(2S)-dipicolinic acid (HTPA), and that the consecutive dehydration reaction leading to DHDP is not spontaneous but catalyzed by DapB.</text>
</comment>
<dbReference type="EC" id="4.3.3.7" evidence="4 12"/>
<keyword evidence="7 12" id="KW-0220">Diaminopimelate biosynthesis</keyword>
<evidence type="ECO:0000256" key="9">
    <source>
        <dbReference type="ARBA" id="ARBA00023239"/>
    </source>
</evidence>
<evidence type="ECO:0000256" key="8">
    <source>
        <dbReference type="ARBA" id="ARBA00023154"/>
    </source>
</evidence>
<comment type="subcellular location">
    <subcellularLocation>
        <location evidence="12">Cytoplasm</location>
    </subcellularLocation>
</comment>
<evidence type="ECO:0000313" key="15">
    <source>
        <dbReference type="Proteomes" id="UP001501612"/>
    </source>
</evidence>
<feature type="site" description="Part of a proton relay during catalysis" evidence="12">
    <location>
        <position position="126"/>
    </location>
</feature>
<dbReference type="NCBIfam" id="TIGR00674">
    <property type="entry name" value="dapA"/>
    <property type="match status" value="1"/>
</dbReference>
<comment type="similarity">
    <text evidence="3 12 13">Belongs to the DapA family.</text>
</comment>
<evidence type="ECO:0000256" key="11">
    <source>
        <dbReference type="ARBA" id="ARBA00047836"/>
    </source>
</evidence>
<dbReference type="EMBL" id="BAAAMY010000009">
    <property type="protein sequence ID" value="GAA1927687.1"/>
    <property type="molecule type" value="Genomic_DNA"/>
</dbReference>
<evidence type="ECO:0000256" key="2">
    <source>
        <dbReference type="ARBA" id="ARBA00005120"/>
    </source>
</evidence>
<comment type="function">
    <text evidence="1 12">Catalyzes the condensation of (S)-aspartate-beta-semialdehyde [(S)-ASA] and pyruvate to 4-hydroxy-tetrahydrodipicolinate (HTPA).</text>
</comment>
<keyword evidence="9 12" id="KW-0456">Lyase</keyword>
<dbReference type="PROSITE" id="PS00666">
    <property type="entry name" value="DHDPS_2"/>
    <property type="match status" value="1"/>
</dbReference>
<dbReference type="InterPro" id="IPR020625">
    <property type="entry name" value="Schiff_base-form_aldolases_AS"/>
</dbReference>
<feature type="binding site" evidence="12">
    <location>
        <position position="64"/>
    </location>
    <ligand>
        <name>pyruvate</name>
        <dbReference type="ChEBI" id="CHEBI:15361"/>
    </ligand>
</feature>
<name>A0ABP5B0B9_9ACTN</name>
<organism evidence="14 15">
    <name type="scientific">Nocardioides lentus</name>
    <dbReference type="NCBI Taxonomy" id="338077"/>
    <lineage>
        <taxon>Bacteria</taxon>
        <taxon>Bacillati</taxon>
        <taxon>Actinomycetota</taxon>
        <taxon>Actinomycetes</taxon>
        <taxon>Propionibacteriales</taxon>
        <taxon>Nocardioidaceae</taxon>
        <taxon>Nocardioides</taxon>
    </lineage>
</organism>
<dbReference type="CDD" id="cd00950">
    <property type="entry name" value="DHDPS"/>
    <property type="match status" value="1"/>
</dbReference>
<evidence type="ECO:0000256" key="3">
    <source>
        <dbReference type="ARBA" id="ARBA00007592"/>
    </source>
</evidence>
<evidence type="ECO:0000313" key="14">
    <source>
        <dbReference type="EMBL" id="GAA1927687.1"/>
    </source>
</evidence>
<dbReference type="PANTHER" id="PTHR12128">
    <property type="entry name" value="DIHYDRODIPICOLINATE SYNTHASE"/>
    <property type="match status" value="1"/>
</dbReference>
<dbReference type="PANTHER" id="PTHR12128:SF66">
    <property type="entry name" value="4-HYDROXY-2-OXOGLUTARATE ALDOLASE, MITOCHONDRIAL"/>
    <property type="match status" value="1"/>
</dbReference>
<comment type="catalytic activity">
    <reaction evidence="11 12">
        <text>L-aspartate 4-semialdehyde + pyruvate = (2S,4S)-4-hydroxy-2,3,4,5-tetrahydrodipicolinate + H2O + H(+)</text>
        <dbReference type="Rhea" id="RHEA:34171"/>
        <dbReference type="ChEBI" id="CHEBI:15361"/>
        <dbReference type="ChEBI" id="CHEBI:15377"/>
        <dbReference type="ChEBI" id="CHEBI:15378"/>
        <dbReference type="ChEBI" id="CHEBI:67139"/>
        <dbReference type="ChEBI" id="CHEBI:537519"/>
        <dbReference type="EC" id="4.3.3.7"/>
    </reaction>
</comment>
<dbReference type="PROSITE" id="PS00665">
    <property type="entry name" value="DHDPS_1"/>
    <property type="match status" value="1"/>
</dbReference>
<feature type="active site" description="Schiff-base intermediate with substrate" evidence="12">
    <location>
        <position position="180"/>
    </location>
</feature>
<dbReference type="Gene3D" id="3.20.20.70">
    <property type="entry name" value="Aldolase class I"/>
    <property type="match status" value="1"/>
</dbReference>
<dbReference type="InterPro" id="IPR005263">
    <property type="entry name" value="DapA"/>
</dbReference>
<evidence type="ECO:0000256" key="4">
    <source>
        <dbReference type="ARBA" id="ARBA00012086"/>
    </source>
</evidence>
<dbReference type="InterPro" id="IPR020624">
    <property type="entry name" value="Schiff_base-form_aldolases_CS"/>
</dbReference>
<dbReference type="PIRSF" id="PIRSF001365">
    <property type="entry name" value="DHDPS"/>
    <property type="match status" value="1"/>
</dbReference>
<feature type="site" description="Part of a proton relay during catalysis" evidence="12">
    <location>
        <position position="63"/>
    </location>
</feature>
<feature type="binding site" evidence="12">
    <location>
        <position position="219"/>
    </location>
    <ligand>
        <name>pyruvate</name>
        <dbReference type="ChEBI" id="CHEBI:15361"/>
    </ligand>
</feature>
<reference evidence="15" key="1">
    <citation type="journal article" date="2019" name="Int. J. Syst. Evol. Microbiol.">
        <title>The Global Catalogue of Microorganisms (GCM) 10K type strain sequencing project: providing services to taxonomists for standard genome sequencing and annotation.</title>
        <authorList>
            <consortium name="The Broad Institute Genomics Platform"/>
            <consortium name="The Broad Institute Genome Sequencing Center for Infectious Disease"/>
            <person name="Wu L."/>
            <person name="Ma J."/>
        </authorList>
    </citation>
    <scope>NUCLEOTIDE SEQUENCE [LARGE SCALE GENOMIC DNA]</scope>
    <source>
        <strain evidence="15">JCM 14046</strain>
    </source>
</reference>
<comment type="subunit">
    <text evidence="12">Homotetramer; dimer of dimers.</text>
</comment>
<evidence type="ECO:0000256" key="12">
    <source>
        <dbReference type="HAMAP-Rule" id="MF_00418"/>
    </source>
</evidence>
<dbReference type="InterPro" id="IPR013785">
    <property type="entry name" value="Aldolase_TIM"/>
</dbReference>
<dbReference type="InterPro" id="IPR002220">
    <property type="entry name" value="DapA-like"/>
</dbReference>
<evidence type="ECO:0000256" key="1">
    <source>
        <dbReference type="ARBA" id="ARBA00003294"/>
    </source>
</evidence>
<dbReference type="PRINTS" id="PR00146">
    <property type="entry name" value="DHPICSNTHASE"/>
</dbReference>
<dbReference type="HAMAP" id="MF_00418">
    <property type="entry name" value="DapA"/>
    <property type="match status" value="1"/>
</dbReference>
<dbReference type="Pfam" id="PF00701">
    <property type="entry name" value="DHDPS"/>
    <property type="match status" value="1"/>
</dbReference>
<evidence type="ECO:0000256" key="10">
    <source>
        <dbReference type="ARBA" id="ARBA00023270"/>
    </source>
</evidence>
<keyword evidence="15" id="KW-1185">Reference proteome</keyword>
<proteinExistence type="inferred from homology"/>
<gene>
    <name evidence="12 14" type="primary">dapA</name>
    <name evidence="14" type="ORF">GCM10009737_31910</name>
</gene>
<keyword evidence="5 12" id="KW-0963">Cytoplasm</keyword>
<evidence type="ECO:0000256" key="7">
    <source>
        <dbReference type="ARBA" id="ARBA00022915"/>
    </source>
</evidence>
<dbReference type="Proteomes" id="UP001501612">
    <property type="component" value="Unassembled WGS sequence"/>
</dbReference>
<evidence type="ECO:0000256" key="5">
    <source>
        <dbReference type="ARBA" id="ARBA00022490"/>
    </source>
</evidence>
<comment type="pathway">
    <text evidence="2 12">Amino-acid biosynthesis; L-lysine biosynthesis via DAP pathway; (S)-tetrahydrodipicolinate from L-aspartate: step 3/4.</text>
</comment>
<dbReference type="SUPFAM" id="SSF51569">
    <property type="entry name" value="Aldolase"/>
    <property type="match status" value="1"/>
</dbReference>
<sequence length="311" mass="31232">MTSGDSLGPMSASGRSQDVPFGRVLTAMATAFAPDGSVDLDGTAAIAAHLVATGHDGVVVSGTTGESPTTSVSEDGDILAAVREAVGADAVVVAGVGTNSTAHSVELAEQAAKLGADGLLLVAPYYSKPGQAGVLQHFRAVVGATDVPVMLYDVPGRTATQIALETYEAAIELEPVVAVKDAVGDLARGVRLTQMGYAVYSGDDEANLGWLAHGAVGMVSVVGHVAGPRLRTMVDAWLAGDTAAALAAYTATMPAVDAVMGAANYGATTAKAGLQLLGVLDNRRVRGPLVELDDDEVAALRAGLVAAGLLD</sequence>
<keyword evidence="8 12" id="KW-0457">Lysine biosynthesis</keyword>
<protein>
    <recommendedName>
        <fullName evidence="4 12">4-hydroxy-tetrahydrodipicolinate synthase</fullName>
        <shortName evidence="12">HTPA synthase</shortName>
        <ecNumber evidence="4 12">4.3.3.7</ecNumber>
    </recommendedName>
</protein>
<accession>A0ABP5B0B9</accession>
<dbReference type="SMART" id="SM01130">
    <property type="entry name" value="DHDPS"/>
    <property type="match status" value="1"/>
</dbReference>
<evidence type="ECO:0000256" key="6">
    <source>
        <dbReference type="ARBA" id="ARBA00022605"/>
    </source>
</evidence>
<keyword evidence="6 12" id="KW-0028">Amino-acid biosynthesis</keyword>